<dbReference type="PROSITE" id="PS51257">
    <property type="entry name" value="PROKAR_LIPOPROTEIN"/>
    <property type="match status" value="1"/>
</dbReference>
<protein>
    <recommendedName>
        <fullName evidence="4">Lipoprotein</fullName>
    </recommendedName>
</protein>
<feature type="signal peptide" evidence="1">
    <location>
        <begin position="1"/>
        <end position="20"/>
    </location>
</feature>
<organism evidence="2 3">
    <name type="scientific">Wenyingzhuangia heitensis</name>
    <dbReference type="NCBI Taxonomy" id="1487859"/>
    <lineage>
        <taxon>Bacteria</taxon>
        <taxon>Pseudomonadati</taxon>
        <taxon>Bacteroidota</taxon>
        <taxon>Flavobacteriia</taxon>
        <taxon>Flavobacteriales</taxon>
        <taxon>Flavobacteriaceae</taxon>
        <taxon>Wenyingzhuangia</taxon>
    </lineage>
</organism>
<sequence>MKKALLFLFALVIISCNSSKTIVNKTENSTPPAYKRILFVTDSYYTHKNIAKKLFDTELKNNLTISKINTKIAETAKKQLLDQNKYADFYLVKNNLDKTLILSEEEIQQNIDGELLDKNIDLLIIMHQNNITRYYNKLNFKGDVFNQNSYSATTNSNNLEYTYTFTGIDVSQDSIVFKSKYQVQNADDLFNNIPKHVAQKLIQQLNEQHLY</sequence>
<keyword evidence="1" id="KW-0732">Signal</keyword>
<evidence type="ECO:0000313" key="3">
    <source>
        <dbReference type="Proteomes" id="UP000745859"/>
    </source>
</evidence>
<proteinExistence type="predicted"/>
<feature type="chain" id="PRO_5045657255" description="Lipoprotein" evidence="1">
    <location>
        <begin position="21"/>
        <end position="211"/>
    </location>
</feature>
<evidence type="ECO:0008006" key="4">
    <source>
        <dbReference type="Google" id="ProtNLM"/>
    </source>
</evidence>
<comment type="caution">
    <text evidence="2">The sequence shown here is derived from an EMBL/GenBank/DDBJ whole genome shotgun (WGS) entry which is preliminary data.</text>
</comment>
<evidence type="ECO:0000256" key="1">
    <source>
        <dbReference type="SAM" id="SignalP"/>
    </source>
</evidence>
<accession>A0ABX0UD18</accession>
<name>A0ABX0UD18_9FLAO</name>
<dbReference type="EMBL" id="JAASQL010000005">
    <property type="protein sequence ID" value="NIJ46239.1"/>
    <property type="molecule type" value="Genomic_DNA"/>
</dbReference>
<dbReference type="RefSeq" id="WP_167189952.1">
    <property type="nucleotide sequence ID" value="NZ_JAASQL010000005.1"/>
</dbReference>
<reference evidence="2 3" key="1">
    <citation type="submission" date="2020-03" db="EMBL/GenBank/DDBJ databases">
        <title>Genomic Encyclopedia of Type Strains, Phase IV (KMG-IV): sequencing the most valuable type-strain genomes for metagenomic binning, comparative biology and taxonomic classification.</title>
        <authorList>
            <person name="Goeker M."/>
        </authorList>
    </citation>
    <scope>NUCLEOTIDE SEQUENCE [LARGE SCALE GENOMIC DNA]</scope>
    <source>
        <strain evidence="2 3">DSM 101599</strain>
    </source>
</reference>
<evidence type="ECO:0000313" key="2">
    <source>
        <dbReference type="EMBL" id="NIJ46239.1"/>
    </source>
</evidence>
<gene>
    <name evidence="2" type="ORF">FHR24_002723</name>
</gene>
<keyword evidence="3" id="KW-1185">Reference proteome</keyword>
<dbReference type="Proteomes" id="UP000745859">
    <property type="component" value="Unassembled WGS sequence"/>
</dbReference>